<comment type="caution">
    <text evidence="3">The sequence shown here is derived from an EMBL/GenBank/DDBJ whole genome shotgun (WGS) entry which is preliminary data.</text>
</comment>
<feature type="transmembrane region" description="Helical" evidence="1">
    <location>
        <begin position="126"/>
        <end position="145"/>
    </location>
</feature>
<keyword evidence="3" id="KW-0808">Transferase</keyword>
<accession>A0ABS7Y2M2</accession>
<feature type="domain" description="Acyltransferase 3" evidence="2">
    <location>
        <begin position="8"/>
        <end position="323"/>
    </location>
</feature>
<dbReference type="EMBL" id="JAIUJS010000004">
    <property type="protein sequence ID" value="MCA0153510.1"/>
    <property type="molecule type" value="Genomic_DNA"/>
</dbReference>
<feature type="transmembrane region" description="Helical" evidence="1">
    <location>
        <begin position="213"/>
        <end position="231"/>
    </location>
</feature>
<protein>
    <submittedName>
        <fullName evidence="3">Acyltransferase</fullName>
    </submittedName>
</protein>
<organism evidence="3 4">
    <name type="scientific">Winogradskyella vincentii</name>
    <dbReference type="NCBI Taxonomy" id="2877122"/>
    <lineage>
        <taxon>Bacteria</taxon>
        <taxon>Pseudomonadati</taxon>
        <taxon>Bacteroidota</taxon>
        <taxon>Flavobacteriia</taxon>
        <taxon>Flavobacteriales</taxon>
        <taxon>Flavobacteriaceae</taxon>
        <taxon>Winogradskyella</taxon>
    </lineage>
</organism>
<dbReference type="PANTHER" id="PTHR23028:SF53">
    <property type="entry name" value="ACYL_TRANSF_3 DOMAIN-CONTAINING PROTEIN"/>
    <property type="match status" value="1"/>
</dbReference>
<dbReference type="PANTHER" id="PTHR23028">
    <property type="entry name" value="ACETYLTRANSFERASE"/>
    <property type="match status" value="1"/>
</dbReference>
<feature type="transmembrane region" description="Helical" evidence="1">
    <location>
        <begin position="12"/>
        <end position="31"/>
    </location>
</feature>
<evidence type="ECO:0000313" key="3">
    <source>
        <dbReference type="EMBL" id="MCA0153510.1"/>
    </source>
</evidence>
<keyword evidence="1" id="KW-0812">Transmembrane</keyword>
<dbReference type="InterPro" id="IPR050879">
    <property type="entry name" value="Acyltransferase_3"/>
</dbReference>
<keyword evidence="4" id="KW-1185">Reference proteome</keyword>
<dbReference type="InterPro" id="IPR002656">
    <property type="entry name" value="Acyl_transf_3_dom"/>
</dbReference>
<feature type="transmembrane region" description="Helical" evidence="1">
    <location>
        <begin position="37"/>
        <end position="59"/>
    </location>
</feature>
<feature type="transmembrane region" description="Helical" evidence="1">
    <location>
        <begin position="305"/>
        <end position="326"/>
    </location>
</feature>
<gene>
    <name evidence="3" type="ORF">LBV24_09810</name>
</gene>
<feature type="transmembrane region" description="Helical" evidence="1">
    <location>
        <begin position="152"/>
        <end position="170"/>
    </location>
</feature>
<evidence type="ECO:0000259" key="2">
    <source>
        <dbReference type="Pfam" id="PF01757"/>
    </source>
</evidence>
<dbReference type="Proteomes" id="UP001198402">
    <property type="component" value="Unassembled WGS sequence"/>
</dbReference>
<feature type="transmembrane region" description="Helical" evidence="1">
    <location>
        <begin position="79"/>
        <end position="97"/>
    </location>
</feature>
<feature type="transmembrane region" description="Helical" evidence="1">
    <location>
        <begin position="190"/>
        <end position="206"/>
    </location>
</feature>
<sequence length="352" mass="41144">MAVNRINTLDYLRGLMALGIMIYHYYIWTFNKLGADSIIGITGVYGVSVFYILSGLTLYHVYNKSLKLQNTLDFFIKRIFRILPLLWLSVGLNIFLLNKSYDFNTVFLNLTGLFGYLDHDNYVTTGAWSIGNELVFYSLFPLIIISSSWKHYLNNFFFIISLIVGLYFAYFKLVPTESLSGQWSNYINPLNQIYLFAGGSIIAKYLSNKKNNFIAITFLLLCVLFIILYQVDGDLINLVTGNNRIYFSACAFTLTSAFYLIDIKIHKLFHWLLLKLGHISYSIYLMHAIIYWYSAQFINKKNNQLLFFFLCIGITLLVSWFTYHYYEKTFTVIQKRILRLVNDARIRMLKSK</sequence>
<keyword evidence="3" id="KW-0012">Acyltransferase</keyword>
<evidence type="ECO:0000256" key="1">
    <source>
        <dbReference type="SAM" id="Phobius"/>
    </source>
</evidence>
<reference evidence="4" key="1">
    <citation type="submission" date="2023-07" db="EMBL/GenBank/DDBJ databases">
        <authorList>
            <person name="Yue Y."/>
        </authorList>
    </citation>
    <scope>NUCLEOTIDE SEQUENCE [LARGE SCALE GENOMIC DNA]</scope>
    <source>
        <strain evidence="4">2Y89</strain>
    </source>
</reference>
<keyword evidence="1" id="KW-1133">Transmembrane helix</keyword>
<dbReference type="GO" id="GO:0016746">
    <property type="term" value="F:acyltransferase activity"/>
    <property type="evidence" value="ECO:0007669"/>
    <property type="project" value="UniProtKB-KW"/>
</dbReference>
<dbReference type="RefSeq" id="WP_224478469.1">
    <property type="nucleotide sequence ID" value="NZ_JAIUJS010000004.1"/>
</dbReference>
<evidence type="ECO:0000313" key="4">
    <source>
        <dbReference type="Proteomes" id="UP001198402"/>
    </source>
</evidence>
<proteinExistence type="predicted"/>
<name>A0ABS7Y2M2_9FLAO</name>
<dbReference type="Pfam" id="PF01757">
    <property type="entry name" value="Acyl_transf_3"/>
    <property type="match status" value="1"/>
</dbReference>
<feature type="transmembrane region" description="Helical" evidence="1">
    <location>
        <begin position="243"/>
        <end position="261"/>
    </location>
</feature>
<feature type="transmembrane region" description="Helical" evidence="1">
    <location>
        <begin position="273"/>
        <end position="293"/>
    </location>
</feature>
<keyword evidence="1" id="KW-0472">Membrane</keyword>